<protein>
    <submittedName>
        <fullName evidence="4">Two component transcriptional regulator, LytTR family</fullName>
    </submittedName>
</protein>
<dbReference type="InterPro" id="IPR046947">
    <property type="entry name" value="LytR-like"/>
</dbReference>
<dbReference type="Pfam" id="PF04397">
    <property type="entry name" value="LytTR"/>
    <property type="match status" value="1"/>
</dbReference>
<dbReference type="Proteomes" id="UP000199309">
    <property type="component" value="Unassembled WGS sequence"/>
</dbReference>
<dbReference type="EMBL" id="FNHQ01000010">
    <property type="protein sequence ID" value="SDM62723.1"/>
    <property type="molecule type" value="Genomic_DNA"/>
</dbReference>
<dbReference type="SMART" id="SM00448">
    <property type="entry name" value="REC"/>
    <property type="match status" value="1"/>
</dbReference>
<dbReference type="OrthoDB" id="9809318at2"/>
<name>A0A1G9US73_9FIRM</name>
<proteinExistence type="predicted"/>
<dbReference type="AlphaFoldDB" id="A0A1G9US73"/>
<feature type="modified residue" description="4-aspartylphosphate" evidence="1">
    <location>
        <position position="54"/>
    </location>
</feature>
<dbReference type="SUPFAM" id="SSF52172">
    <property type="entry name" value="CheY-like"/>
    <property type="match status" value="1"/>
</dbReference>
<dbReference type="PROSITE" id="PS50930">
    <property type="entry name" value="HTH_LYTTR"/>
    <property type="match status" value="1"/>
</dbReference>
<evidence type="ECO:0000256" key="1">
    <source>
        <dbReference type="PROSITE-ProRule" id="PRU00169"/>
    </source>
</evidence>
<keyword evidence="5" id="KW-1185">Reference proteome</keyword>
<dbReference type="PROSITE" id="PS50110">
    <property type="entry name" value="RESPONSE_REGULATORY"/>
    <property type="match status" value="1"/>
</dbReference>
<dbReference type="GO" id="GO:0003677">
    <property type="term" value="F:DNA binding"/>
    <property type="evidence" value="ECO:0007669"/>
    <property type="project" value="InterPro"/>
</dbReference>
<keyword evidence="1" id="KW-0597">Phosphoprotein</keyword>
<dbReference type="Gene3D" id="2.40.50.1020">
    <property type="entry name" value="LytTr DNA-binding domain"/>
    <property type="match status" value="1"/>
</dbReference>
<feature type="domain" description="Response regulatory" evidence="2">
    <location>
        <begin position="3"/>
        <end position="117"/>
    </location>
</feature>
<reference evidence="4 5" key="1">
    <citation type="submission" date="2016-10" db="EMBL/GenBank/DDBJ databases">
        <authorList>
            <person name="de Groot N.N."/>
        </authorList>
    </citation>
    <scope>NUCLEOTIDE SEQUENCE [LARGE SCALE GENOMIC DNA]</scope>
    <source>
        <strain evidence="4 5">DSM 16981</strain>
    </source>
</reference>
<dbReference type="Gene3D" id="3.40.50.2300">
    <property type="match status" value="1"/>
</dbReference>
<evidence type="ECO:0000313" key="4">
    <source>
        <dbReference type="EMBL" id="SDM62723.1"/>
    </source>
</evidence>
<dbReference type="STRING" id="349095.SAMN05660299_01237"/>
<gene>
    <name evidence="4" type="ORF">SAMN05660299_01237</name>
</gene>
<dbReference type="PANTHER" id="PTHR37299:SF1">
    <property type="entry name" value="STAGE 0 SPORULATION PROTEIN A HOMOLOG"/>
    <property type="match status" value="1"/>
</dbReference>
<evidence type="ECO:0000259" key="3">
    <source>
        <dbReference type="PROSITE" id="PS50930"/>
    </source>
</evidence>
<dbReference type="CDD" id="cd17532">
    <property type="entry name" value="REC_LytTR_AlgR-like"/>
    <property type="match status" value="1"/>
</dbReference>
<evidence type="ECO:0000259" key="2">
    <source>
        <dbReference type="PROSITE" id="PS50110"/>
    </source>
</evidence>
<feature type="domain" description="HTH LytTR-type" evidence="3">
    <location>
        <begin position="146"/>
        <end position="255"/>
    </location>
</feature>
<accession>A0A1G9US73</accession>
<organism evidence="4 5">
    <name type="scientific">Megasphaera paucivorans</name>
    <dbReference type="NCBI Taxonomy" id="349095"/>
    <lineage>
        <taxon>Bacteria</taxon>
        <taxon>Bacillati</taxon>
        <taxon>Bacillota</taxon>
        <taxon>Negativicutes</taxon>
        <taxon>Veillonellales</taxon>
        <taxon>Veillonellaceae</taxon>
        <taxon>Megasphaera</taxon>
    </lineage>
</organism>
<dbReference type="Pfam" id="PF00072">
    <property type="entry name" value="Response_reg"/>
    <property type="match status" value="1"/>
</dbReference>
<dbReference type="RefSeq" id="WP_091649415.1">
    <property type="nucleotide sequence ID" value="NZ_FNHQ01000010.1"/>
</dbReference>
<evidence type="ECO:0000313" key="5">
    <source>
        <dbReference type="Proteomes" id="UP000199309"/>
    </source>
</evidence>
<sequence>MLNVIIVDDEKPARDELHYLLSRYSDLTICAECDSGEEAIAQTAQLKPDVVFLDIQMRSLSGIETARIIRKLSQNTLIVFATAYDEYAINAFDVHAIDYLLKPFEEERLDDTISRLKKLTSDEKNRKLHSIDDSLPKLSPRPLHKLVVEKNGHINLIDMSEILYIHVTDGVVHVIALSGMYTYNDTLSSLEEKLKDTPIKRVHRSYLVNLSQVREILPWYKSTYWLKIPLPGKKELGEIPVGKSHLKEIKELLGIK</sequence>
<dbReference type="InterPro" id="IPR007492">
    <property type="entry name" value="LytTR_DNA-bd_dom"/>
</dbReference>
<dbReference type="GO" id="GO:0000156">
    <property type="term" value="F:phosphorelay response regulator activity"/>
    <property type="evidence" value="ECO:0007669"/>
    <property type="project" value="InterPro"/>
</dbReference>
<dbReference type="InterPro" id="IPR011006">
    <property type="entry name" value="CheY-like_superfamily"/>
</dbReference>
<dbReference type="SMART" id="SM00850">
    <property type="entry name" value="LytTR"/>
    <property type="match status" value="1"/>
</dbReference>
<dbReference type="PANTHER" id="PTHR37299">
    <property type="entry name" value="TRANSCRIPTIONAL REGULATOR-RELATED"/>
    <property type="match status" value="1"/>
</dbReference>
<dbReference type="InterPro" id="IPR001789">
    <property type="entry name" value="Sig_transdc_resp-reg_receiver"/>
</dbReference>
<dbReference type="FunFam" id="3.40.50.2300:FF:000051">
    <property type="entry name" value="Two-component response regulator yehT"/>
    <property type="match status" value="1"/>
</dbReference>